<feature type="transmembrane region" description="Helical" evidence="1">
    <location>
        <begin position="449"/>
        <end position="467"/>
    </location>
</feature>
<feature type="transmembrane region" description="Helical" evidence="1">
    <location>
        <begin position="278"/>
        <end position="303"/>
    </location>
</feature>
<accession>A0A1G2NZ55</accession>
<feature type="transmembrane region" description="Helical" evidence="1">
    <location>
        <begin position="154"/>
        <end position="174"/>
    </location>
</feature>
<feature type="transmembrane region" description="Helical" evidence="1">
    <location>
        <begin position="572"/>
        <end position="591"/>
    </location>
</feature>
<feature type="transmembrane region" description="Helical" evidence="1">
    <location>
        <begin position="98"/>
        <end position="118"/>
    </location>
</feature>
<feature type="transmembrane region" description="Helical" evidence="1">
    <location>
        <begin position="674"/>
        <end position="692"/>
    </location>
</feature>
<dbReference type="PANTHER" id="PTHR38434">
    <property type="entry name" value="BLL2549 PROTEIN"/>
    <property type="match status" value="1"/>
</dbReference>
<reference evidence="2 3" key="1">
    <citation type="journal article" date="2016" name="Nat. Commun.">
        <title>Thousands of microbial genomes shed light on interconnected biogeochemical processes in an aquifer system.</title>
        <authorList>
            <person name="Anantharaman K."/>
            <person name="Brown C.T."/>
            <person name="Hug L.A."/>
            <person name="Sharon I."/>
            <person name="Castelle C.J."/>
            <person name="Probst A.J."/>
            <person name="Thomas B.C."/>
            <person name="Singh A."/>
            <person name="Wilkins M.J."/>
            <person name="Karaoz U."/>
            <person name="Brodie E.L."/>
            <person name="Williams K.H."/>
            <person name="Hubbard S.S."/>
            <person name="Banfield J.F."/>
        </authorList>
    </citation>
    <scope>NUCLEOTIDE SEQUENCE [LARGE SCALE GENOMIC DNA]</scope>
</reference>
<feature type="transmembrane region" description="Helical" evidence="1">
    <location>
        <begin position="541"/>
        <end position="560"/>
    </location>
</feature>
<name>A0A1G2NZ55_9BACT</name>
<feature type="transmembrane region" description="Helical" evidence="1">
    <location>
        <begin position="488"/>
        <end position="508"/>
    </location>
</feature>
<feature type="transmembrane region" description="Helical" evidence="1">
    <location>
        <begin position="603"/>
        <end position="622"/>
    </location>
</feature>
<feature type="transmembrane region" description="Helical" evidence="1">
    <location>
        <begin position="315"/>
        <end position="332"/>
    </location>
</feature>
<feature type="transmembrane region" description="Helical" evidence="1">
    <location>
        <begin position="186"/>
        <end position="203"/>
    </location>
</feature>
<feature type="transmembrane region" description="Helical" evidence="1">
    <location>
        <begin position="338"/>
        <end position="360"/>
    </location>
</feature>
<dbReference type="InterPro" id="IPR019286">
    <property type="entry name" value="DUF2339_TM"/>
</dbReference>
<feature type="transmembrane region" description="Helical" evidence="1">
    <location>
        <begin position="650"/>
        <end position="669"/>
    </location>
</feature>
<proteinExistence type="predicted"/>
<dbReference type="EMBL" id="MHSK01000037">
    <property type="protein sequence ID" value="OHA41313.1"/>
    <property type="molecule type" value="Genomic_DNA"/>
</dbReference>
<dbReference type="AlphaFoldDB" id="A0A1G2NZ55"/>
<feature type="transmembrane region" description="Helical" evidence="1">
    <location>
        <begin position="514"/>
        <end position="534"/>
    </location>
</feature>
<feature type="transmembrane region" description="Helical" evidence="1">
    <location>
        <begin position="130"/>
        <end position="148"/>
    </location>
</feature>
<feature type="transmembrane region" description="Helical" evidence="1">
    <location>
        <begin position="704"/>
        <end position="724"/>
    </location>
</feature>
<feature type="transmembrane region" description="Helical" evidence="1">
    <location>
        <begin position="251"/>
        <end position="272"/>
    </location>
</feature>
<dbReference type="PANTHER" id="PTHR38434:SF1">
    <property type="entry name" value="BLL2549 PROTEIN"/>
    <property type="match status" value="1"/>
</dbReference>
<evidence type="ECO:0000313" key="3">
    <source>
        <dbReference type="Proteomes" id="UP000177269"/>
    </source>
</evidence>
<keyword evidence="1" id="KW-1133">Transmembrane helix</keyword>
<sequence length="739" mass="82456">MLSFIIALVAFIYLVYRINNLERKLASLDVSRISSDQTQTPKDEAVDFSPINLKKTEDLINPAPWLNGSAAPEIPLDARQTKSQGESKDTEFVVGSKVLTAVGLLAVLLGVGFFLRYAFSNDLISESMRVILGGLAGIVSAGIGHFLSKKYPSYGHSLLGAGLGITYLSAYAAYSFYSLIGSFPAFILFAIITAVGSGLAVIYNSKPLMVYSLVGGFIIPLILPLSASPHVLFSFLIVLNAGILVVARFKIWPELAVMSIVGTGSLYIQWLFGPYHSGLFVVTLAYCTVIFGIYFTTSLLNFIFRDRDYKGIDGFLLYSVPIIYFLLNIDLMNDNEGIALFALAIGIFYILISTVIRAGFRDLGELRTFSNAMLMIAMPFIAGATALHFDGFTLTIVWAVEAVAMLLVGYLLNTSGNRILGIILSLITGLHFFASDLDLNMSDLIFNKRSAVILFVLAMYAVFWKIYSVIPREFPDTTEDERTAGRNIGSVGAFIVFFAWITVEAIDFLVDYDLYLPLIWIIGSGFAFGVAFAAKEKTIRYLSYFTLFIAGFWSLIAHFSIDLSRFPSFFNIRTLTSVVFAAAVMYVFWLYKLRRDEMTDEEGGVVSFLIGSANILFLWAVTREIVQFYNARLLFAESREWLSIENTKRVTLSIFWLIYAFIGLGVGIFKRSSFVRYFSIILFAITIFKIFLYDTANLNDISRFVSFISLGVILLISGFAYYKFKDRISQFVKQDGEKT</sequence>
<dbReference type="Proteomes" id="UP000177269">
    <property type="component" value="Unassembled WGS sequence"/>
</dbReference>
<feature type="transmembrane region" description="Helical" evidence="1">
    <location>
        <begin position="395"/>
        <end position="412"/>
    </location>
</feature>
<protein>
    <recommendedName>
        <fullName evidence="4">DUF2339 domain-containing protein</fullName>
    </recommendedName>
</protein>
<keyword evidence="1" id="KW-0812">Transmembrane</keyword>
<dbReference type="Pfam" id="PF10101">
    <property type="entry name" value="DUF2339"/>
    <property type="match status" value="1"/>
</dbReference>
<feature type="transmembrane region" description="Helical" evidence="1">
    <location>
        <begin position="372"/>
        <end position="389"/>
    </location>
</feature>
<keyword evidence="1" id="KW-0472">Membrane</keyword>
<evidence type="ECO:0008006" key="4">
    <source>
        <dbReference type="Google" id="ProtNLM"/>
    </source>
</evidence>
<evidence type="ECO:0000313" key="2">
    <source>
        <dbReference type="EMBL" id="OHA41313.1"/>
    </source>
</evidence>
<organism evidence="2 3">
    <name type="scientific">Candidatus Taylorbacteria bacterium RIFCSPLOWO2_12_FULL_43_20</name>
    <dbReference type="NCBI Taxonomy" id="1802332"/>
    <lineage>
        <taxon>Bacteria</taxon>
        <taxon>Candidatus Tayloriibacteriota</taxon>
    </lineage>
</organism>
<feature type="transmembrane region" description="Helical" evidence="1">
    <location>
        <begin position="419"/>
        <end position="437"/>
    </location>
</feature>
<gene>
    <name evidence="2" type="ORF">A3G52_01550</name>
</gene>
<evidence type="ECO:0000256" key="1">
    <source>
        <dbReference type="SAM" id="Phobius"/>
    </source>
</evidence>
<comment type="caution">
    <text evidence="2">The sequence shown here is derived from an EMBL/GenBank/DDBJ whole genome shotgun (WGS) entry which is preliminary data.</text>
</comment>
<feature type="transmembrane region" description="Helical" evidence="1">
    <location>
        <begin position="209"/>
        <end position="239"/>
    </location>
</feature>